<evidence type="ECO:0000256" key="5">
    <source>
        <dbReference type="ARBA" id="ARBA00023152"/>
    </source>
</evidence>
<evidence type="ECO:0000256" key="3">
    <source>
        <dbReference type="ARBA" id="ARBA00010387"/>
    </source>
</evidence>
<dbReference type="SUPFAM" id="SSF51569">
    <property type="entry name" value="Aldolase"/>
    <property type="match status" value="1"/>
</dbReference>
<comment type="caution">
    <text evidence="9">The sequence shown here is derived from an EMBL/GenBank/DDBJ whole genome shotgun (WGS) entry which is preliminary data.</text>
</comment>
<reference evidence="9 10" key="1">
    <citation type="journal article" date="2015" name="Nature">
        <title>rRNA introns, odd ribosomes, and small enigmatic genomes across a large radiation of phyla.</title>
        <authorList>
            <person name="Brown C.T."/>
            <person name="Hug L.A."/>
            <person name="Thomas B.C."/>
            <person name="Sharon I."/>
            <person name="Castelle C.J."/>
            <person name="Singh A."/>
            <person name="Wilkins M.J."/>
            <person name="Williams K.H."/>
            <person name="Banfield J.F."/>
        </authorList>
    </citation>
    <scope>NUCLEOTIDE SEQUENCE [LARGE SCALE GENOMIC DNA]</scope>
</reference>
<name>A0A0G1VT22_9BACT</name>
<dbReference type="EC" id="4.1.2.13" evidence="4"/>
<evidence type="ECO:0000256" key="2">
    <source>
        <dbReference type="ARBA" id="ARBA00004714"/>
    </source>
</evidence>
<comment type="similarity">
    <text evidence="3">Belongs to the class I fructose-bisphosphate aldolase family.</text>
</comment>
<dbReference type="Pfam" id="PF00274">
    <property type="entry name" value="Glycolytic"/>
    <property type="match status" value="1"/>
</dbReference>
<evidence type="ECO:0000313" key="10">
    <source>
        <dbReference type="Proteomes" id="UP000033965"/>
    </source>
</evidence>
<accession>A0A0G1VT22</accession>
<evidence type="ECO:0000256" key="6">
    <source>
        <dbReference type="ARBA" id="ARBA00023239"/>
    </source>
</evidence>
<organism evidence="9 10">
    <name type="scientific">Candidatus Kaiserbacteria bacterium GW2011_GWA2_49_19</name>
    <dbReference type="NCBI Taxonomy" id="1618669"/>
    <lineage>
        <taxon>Bacteria</taxon>
        <taxon>Candidatus Kaiseribacteriota</taxon>
    </lineage>
</organism>
<dbReference type="InterPro" id="IPR000741">
    <property type="entry name" value="FBA_I"/>
</dbReference>
<dbReference type="PATRIC" id="fig|1618669.3.peg.6"/>
<dbReference type="EMBL" id="LCPZ01000001">
    <property type="protein sequence ID" value="KKW09440.1"/>
    <property type="molecule type" value="Genomic_DNA"/>
</dbReference>
<dbReference type="GO" id="GO:0006096">
    <property type="term" value="P:glycolytic process"/>
    <property type="evidence" value="ECO:0007669"/>
    <property type="project" value="UniProtKB-UniPathway"/>
</dbReference>
<keyword evidence="5" id="KW-0324">Glycolysis</keyword>
<dbReference type="AlphaFoldDB" id="A0A0G1VT22"/>
<dbReference type="InterPro" id="IPR013785">
    <property type="entry name" value="Aldolase_TIM"/>
</dbReference>
<dbReference type="Gene3D" id="3.20.20.70">
    <property type="entry name" value="Aldolase class I"/>
    <property type="match status" value="1"/>
</dbReference>
<evidence type="ECO:0000313" key="9">
    <source>
        <dbReference type="EMBL" id="KKW09440.1"/>
    </source>
</evidence>
<dbReference type="GO" id="GO:0004332">
    <property type="term" value="F:fructose-bisphosphate aldolase activity"/>
    <property type="evidence" value="ECO:0007669"/>
    <property type="project" value="UniProtKB-EC"/>
</dbReference>
<dbReference type="FunFam" id="3.20.20.70:FF:000140">
    <property type="entry name" value="Fructose-bisphosphate aldolase"/>
    <property type="match status" value="1"/>
</dbReference>
<dbReference type="NCBIfam" id="NF033379">
    <property type="entry name" value="FrucBisAld_I"/>
    <property type="match status" value="1"/>
</dbReference>
<gene>
    <name evidence="9" type="ORF">UY44_C0001G0005</name>
</gene>
<dbReference type="UniPathway" id="UPA00109">
    <property type="reaction ID" value="UER00183"/>
</dbReference>
<evidence type="ECO:0000256" key="7">
    <source>
        <dbReference type="ARBA" id="ARBA00029799"/>
    </source>
</evidence>
<evidence type="ECO:0000256" key="1">
    <source>
        <dbReference type="ARBA" id="ARBA00000441"/>
    </source>
</evidence>
<comment type="catalytic activity">
    <reaction evidence="1">
        <text>beta-D-fructose 1,6-bisphosphate = D-glyceraldehyde 3-phosphate + dihydroxyacetone phosphate</text>
        <dbReference type="Rhea" id="RHEA:14729"/>
        <dbReference type="ChEBI" id="CHEBI:32966"/>
        <dbReference type="ChEBI" id="CHEBI:57642"/>
        <dbReference type="ChEBI" id="CHEBI:59776"/>
        <dbReference type="EC" id="4.1.2.13"/>
    </reaction>
</comment>
<evidence type="ECO:0000256" key="8">
    <source>
        <dbReference type="ARBA" id="ARBA00072515"/>
    </source>
</evidence>
<dbReference type="Proteomes" id="UP000033965">
    <property type="component" value="Unassembled WGS sequence"/>
</dbReference>
<sequence>MKNNLHELAAELVAKGKGILAADESEGTCGKRFDKYGIAKTLETRRVWRELLFTTPEIESELSGVILVDETIRQKAGDGRPFAELLGGRGILAGIKVDQKTEPFDFAQGKPLAGSSEEEVTKGLDGLSERLAEYATMGAKFTKWRAVIRIGQGLPTKECIRENAKRMAEYARVVQVAGMVPMVEPEVLLDGTHTIERCEEVVKETLTETFAALAEVEVDLKGLILKTSMVLPGKDSSEKATAKQIAEATVRALKASVPKEAAGIVFLSGGQTPIQATENLNEMAKIKHKPWSLTFSYSRALQEPVMKAWLGKDENVKAAQEIFRKRVLATAAASEGKWTPKIES</sequence>
<evidence type="ECO:0000256" key="4">
    <source>
        <dbReference type="ARBA" id="ARBA00013068"/>
    </source>
</evidence>
<keyword evidence="6" id="KW-0456">Lyase</keyword>
<proteinExistence type="inferred from homology"/>
<comment type="pathway">
    <text evidence="2">Carbohydrate degradation; glycolysis; D-glyceraldehyde 3-phosphate and glycerone phosphate from D-glucose: step 4/4.</text>
</comment>
<protein>
    <recommendedName>
        <fullName evidence="8">Probable fructose-bisphosphate aldolase class 1</fullName>
        <ecNumber evidence="4">4.1.2.13</ecNumber>
    </recommendedName>
    <alternativeName>
        <fullName evidence="7">Fructose-bisphosphate aldolase class I</fullName>
    </alternativeName>
</protein>
<dbReference type="PANTHER" id="PTHR11627">
    <property type="entry name" value="FRUCTOSE-BISPHOSPHATE ALDOLASE"/>
    <property type="match status" value="1"/>
</dbReference>